<dbReference type="InterPro" id="IPR029063">
    <property type="entry name" value="SAM-dependent_MTases_sf"/>
</dbReference>
<feature type="domain" description="MmeI-like target recognition" evidence="8">
    <location>
        <begin position="646"/>
        <end position="850"/>
    </location>
</feature>
<evidence type="ECO:0000256" key="3">
    <source>
        <dbReference type="ARBA" id="ARBA00022679"/>
    </source>
</evidence>
<evidence type="ECO:0000256" key="2">
    <source>
        <dbReference type="ARBA" id="ARBA00022603"/>
    </source>
</evidence>
<dbReference type="InterPro" id="IPR046816">
    <property type="entry name" value="MmeI_Mtase"/>
</dbReference>
<sequence>MNDREQKRKAKEFADRWTGRGNEKSDNQSFWIDLLQNVYDIKQPTEYISFEKRVKNSHTNTTNFIDGYISSTLVMIEQKDIAKDLLKPIRQSSGLYLNAYQQAKQYSDDLKLSEKPRWIITCNFKEFYIYDMDKSVPEKDPLHIELSELSKQAYQMNFLVSQTNHHLIKEQELSIKAGELVGKLYDSLLEQYKLAPLDEKIMYEHLNKLCVRLVFCLYAEDAGLFEKKNQFHDYLSQYSAENIREALKTLFKVLNTKNEERDPYLSEQLKAFPYVNGGLFADENVLIPPFTDELRTMLLDQASDEFDWSDISPTIFGAVFESTLNPETRRKGGMHYTSIENIHKVIDPLFLDDLKDEFNQIMQIKREKIRNAHLREFQNKLASLYFLDPAAGSGNFLTETYLCLRKLENKIISIINKNQFDLYASEEDFNPIKVNIDQFYGIEINDFAVTVAKTALWIAESQMMDETSLIMMTDYEFLPLKTNANIIESNALRMDWNDVIPASELNYIMGNPPFIGARLMSVDQKNDVLSIFGKKWKHVGNLDYVSCWYKKSMEMMAETNIRGALVSTNSVTQGEAVANLWKPLFEKGLHFDFAYRTFRWDSEAHIKAHVHCVIIGFSVAVNSRKKRIFTGEKYQYAENINGYLMDAPDVFIENKSIPLCNVSKASFGSMPNDKGLLSNYSENEMLEITKKYPDSKKMFKPIVGSEEFLHNKIRYCLWLTDIETFEIKAIPPIYNRVQMVKEIRKSSDRIATKKLASTPWLFGEIRQPKSNYLIIPRVSSERREYIPIGYMDYHTIASDANIIVPDASLLMFGVLASSIHNNWMRVVAGRLKSDYRYSVKNVYNNFPWPTPSEEQKSKIEHTAQAILDARSLYPNSSLAEMYDPDNEWMYPELVKAHQENDKAVMDAYGFHYDMSESEVVSELMKMYQKLTAEKGSN</sequence>
<dbReference type="PANTHER" id="PTHR33841:SF1">
    <property type="entry name" value="DNA METHYLTRANSFERASE A"/>
    <property type="match status" value="1"/>
</dbReference>
<feature type="region of interest" description="Disordered" evidence="5">
    <location>
        <begin position="1"/>
        <end position="24"/>
    </location>
</feature>
<evidence type="ECO:0000256" key="4">
    <source>
        <dbReference type="ARBA" id="ARBA00047942"/>
    </source>
</evidence>
<keyword evidence="2" id="KW-0489">Methyltransferase</keyword>
<keyword evidence="12" id="KW-1185">Reference proteome</keyword>
<accession>A0ABU4WI72</accession>
<organism evidence="11 12">
    <name type="scientific">Absicoccus intestinalis</name>
    <dbReference type="NCBI Taxonomy" id="2926319"/>
    <lineage>
        <taxon>Bacteria</taxon>
        <taxon>Bacillati</taxon>
        <taxon>Bacillota</taxon>
        <taxon>Erysipelotrichia</taxon>
        <taxon>Erysipelotrichales</taxon>
        <taxon>Erysipelotrichaceae</taxon>
        <taxon>Absicoccus</taxon>
    </lineage>
</organism>
<dbReference type="InterPro" id="IPR046817">
    <property type="entry name" value="MmeI_N"/>
</dbReference>
<dbReference type="Pfam" id="PF20464">
    <property type="entry name" value="MmeI_N"/>
    <property type="match status" value="1"/>
</dbReference>
<dbReference type="Pfam" id="PF20465">
    <property type="entry name" value="MmeI_hel"/>
    <property type="match status" value="1"/>
</dbReference>
<feature type="domain" description="MmeI-like DNA-methyltransferase" evidence="10">
    <location>
        <begin position="370"/>
        <end position="629"/>
    </location>
</feature>
<dbReference type="Proteomes" id="UP001285244">
    <property type="component" value="Unassembled WGS sequence"/>
</dbReference>
<dbReference type="InterPro" id="IPR046818">
    <property type="entry name" value="MmeI_C"/>
</dbReference>
<keyword evidence="3" id="KW-0808">Transferase</keyword>
<name>A0ABU4WI72_9FIRM</name>
<dbReference type="InterPro" id="IPR050953">
    <property type="entry name" value="N4_N6_ade-DNA_methylase"/>
</dbReference>
<comment type="catalytic activity">
    <reaction evidence="4">
        <text>a 2'-deoxyadenosine in DNA + S-adenosyl-L-methionine = an N(6)-methyl-2'-deoxyadenosine in DNA + S-adenosyl-L-homocysteine + H(+)</text>
        <dbReference type="Rhea" id="RHEA:15197"/>
        <dbReference type="Rhea" id="RHEA-COMP:12418"/>
        <dbReference type="Rhea" id="RHEA-COMP:12419"/>
        <dbReference type="ChEBI" id="CHEBI:15378"/>
        <dbReference type="ChEBI" id="CHEBI:57856"/>
        <dbReference type="ChEBI" id="CHEBI:59789"/>
        <dbReference type="ChEBI" id="CHEBI:90615"/>
        <dbReference type="ChEBI" id="CHEBI:90616"/>
        <dbReference type="EC" id="2.1.1.72"/>
    </reaction>
</comment>
<evidence type="ECO:0000259" key="10">
    <source>
        <dbReference type="Pfam" id="PF20473"/>
    </source>
</evidence>
<evidence type="ECO:0000259" key="6">
    <source>
        <dbReference type="Pfam" id="PF20464"/>
    </source>
</evidence>
<feature type="domain" description="MmeI-like helicase spacer" evidence="7">
    <location>
        <begin position="205"/>
        <end position="280"/>
    </location>
</feature>
<evidence type="ECO:0000256" key="5">
    <source>
        <dbReference type="SAM" id="MobiDB-lite"/>
    </source>
</evidence>
<dbReference type="Gene3D" id="3.40.50.150">
    <property type="entry name" value="Vaccinia Virus protein VP39"/>
    <property type="match status" value="1"/>
</dbReference>
<proteinExistence type="predicted"/>
<evidence type="ECO:0000313" key="11">
    <source>
        <dbReference type="EMBL" id="MDX8416250.1"/>
    </source>
</evidence>
<dbReference type="Pfam" id="PF20466">
    <property type="entry name" value="MmeI_TRD"/>
    <property type="match status" value="1"/>
</dbReference>
<comment type="caution">
    <text evidence="11">The sequence shown here is derived from an EMBL/GenBank/DDBJ whole genome shotgun (WGS) entry which is preliminary data.</text>
</comment>
<dbReference type="PANTHER" id="PTHR33841">
    <property type="entry name" value="DNA METHYLTRANSFERASE YEEA-RELATED"/>
    <property type="match status" value="1"/>
</dbReference>
<dbReference type="InterPro" id="IPR046820">
    <property type="entry name" value="MmeI_TRD"/>
</dbReference>
<feature type="domain" description="MmeI-like N-terminal" evidence="6">
    <location>
        <begin position="9"/>
        <end position="191"/>
    </location>
</feature>
<dbReference type="EMBL" id="JALBUS010000001">
    <property type="protein sequence ID" value="MDX8416250.1"/>
    <property type="molecule type" value="Genomic_DNA"/>
</dbReference>
<evidence type="ECO:0000256" key="1">
    <source>
        <dbReference type="ARBA" id="ARBA00011900"/>
    </source>
</evidence>
<dbReference type="Pfam" id="PF20467">
    <property type="entry name" value="MmeI_C"/>
    <property type="match status" value="1"/>
</dbReference>
<feature type="domain" description="MmeI-like C-terminal" evidence="9">
    <location>
        <begin position="853"/>
        <end position="932"/>
    </location>
</feature>
<protein>
    <recommendedName>
        <fullName evidence="1">site-specific DNA-methyltransferase (adenine-specific)</fullName>
        <ecNumber evidence="1">2.1.1.72</ecNumber>
    </recommendedName>
</protein>
<dbReference type="InterPro" id="IPR046819">
    <property type="entry name" value="MmeI_hel"/>
</dbReference>
<evidence type="ECO:0000313" key="12">
    <source>
        <dbReference type="Proteomes" id="UP001285244"/>
    </source>
</evidence>
<evidence type="ECO:0000259" key="9">
    <source>
        <dbReference type="Pfam" id="PF20467"/>
    </source>
</evidence>
<dbReference type="SUPFAM" id="SSF53335">
    <property type="entry name" value="S-adenosyl-L-methionine-dependent methyltransferases"/>
    <property type="match status" value="1"/>
</dbReference>
<dbReference type="EC" id="2.1.1.72" evidence="1"/>
<evidence type="ECO:0000259" key="7">
    <source>
        <dbReference type="Pfam" id="PF20465"/>
    </source>
</evidence>
<dbReference type="Pfam" id="PF20473">
    <property type="entry name" value="MmeI_Mtase"/>
    <property type="match status" value="1"/>
</dbReference>
<gene>
    <name evidence="11" type="ORF">MOZ64_00100</name>
</gene>
<evidence type="ECO:0000259" key="8">
    <source>
        <dbReference type="Pfam" id="PF20466"/>
    </source>
</evidence>
<reference evidence="11 12" key="1">
    <citation type="submission" date="2022-03" db="EMBL/GenBank/DDBJ databases">
        <title>Novel taxa within the pig intestine.</title>
        <authorList>
            <person name="Wylensek D."/>
            <person name="Bishof K."/>
            <person name="Afrizal A."/>
            <person name="Clavel T."/>
        </authorList>
    </citation>
    <scope>NUCLEOTIDE SEQUENCE [LARGE SCALE GENOMIC DNA]</scope>
    <source>
        <strain evidence="11 12">Cla-KB-P134</strain>
    </source>
</reference>
<dbReference type="RefSeq" id="WP_320324589.1">
    <property type="nucleotide sequence ID" value="NZ_JALBUS010000001.1"/>
</dbReference>